<dbReference type="PANTHER" id="PTHR47396:SF1">
    <property type="entry name" value="ATP-DEPENDENT HELICASE IRC3-RELATED"/>
    <property type="match status" value="1"/>
</dbReference>
<dbReference type="Pfam" id="PF04851">
    <property type="entry name" value="ResIII"/>
    <property type="match status" value="1"/>
</dbReference>
<dbReference type="Gene3D" id="3.40.50.300">
    <property type="entry name" value="P-loop containing nucleotide triphosphate hydrolases"/>
    <property type="match status" value="2"/>
</dbReference>
<feature type="domain" description="Helicase ATP-binding" evidence="1">
    <location>
        <begin position="178"/>
        <end position="332"/>
    </location>
</feature>
<dbReference type="InterPro" id="IPR001650">
    <property type="entry name" value="Helicase_C-like"/>
</dbReference>
<comment type="caution">
    <text evidence="3">The sequence shown here is derived from an EMBL/GenBank/DDBJ whole genome shotgun (WGS) entry which is preliminary data.</text>
</comment>
<dbReference type="InterPro" id="IPR014001">
    <property type="entry name" value="Helicase_ATP-bd"/>
</dbReference>
<sequence>MANAYSNEATTVDLRVIKQLENLGWVVGDSLLYQPEYQLTEEQQREFNMKSIKPDIVLQDPFNHEILAVFENKLADEKKGLFKLRTVYSTVLKPRFLYGCSENRTLMYDTQWRGLDAGEFRRTNSFLSYEEMKMKIEQLRKINSEKEIKIDTTIAGGYDATIGKDRYYQLDCINTVIDRYRSGKQKMLVHMATGLGKTRTSVALVKALLENGFAKKVLFVVDRRMLAKQALEDGFSLISRDYPSSRLRTSNFKQQKHTNINVVVIDTLESIYKDIPSNFYDLLIVDECHRSISVNRKLIFDHFLCPRLGLTATPKIAEAAEGANISEEDLAIKDTYKLFGCEDGEPDYKFDLDRGIEEGFLAPYDTTVIKTQLTKEAETDGVEFEYVLDPDERSKIDLGGAKKLKLEQLEKKYISEERCKRIAEEIRKNTNYGEKILLFGVSQAHCLMLTKALNEVFNEDGSDNVRYAEAVISDNQELNEFLKSKFKKPFEKPYITVSVDILSTGVDIPPVRYIAFAALTKSVGKYIQMVGRGSRLDPKSGKFSFKILDFVGLTERMGDNGKGKIKENKVIIKGKGGGNRGGGTGPKGPYFIIDNPDPENLITRVHVHSDKYNVVDNIPIEQARVIFEEGLKSAENKDLIEIKEKVSENPDYTPTEEELEIIEEWAKNPNIFLDEGQLQKIYRYKEGTIWDFVLHALGIKNIPSMKDRINAGFESYIETYDFTEEQLRILTRIKDVLVSNIVVNREVTVNDIFGNPIYERLIGKKDKIDELFDGKFSDVIEDLKLHLTPNDND</sequence>
<gene>
    <name evidence="3" type="ORF">SC09_Contig25orf00304</name>
</gene>
<dbReference type="PROSITE" id="PS51194">
    <property type="entry name" value="HELICASE_CTER"/>
    <property type="match status" value="1"/>
</dbReference>
<dbReference type="AlphaFoldDB" id="A0A0D1JDP5"/>
<dbReference type="EMBL" id="JXBC01000004">
    <property type="protein sequence ID" value="KIU10539.1"/>
    <property type="molecule type" value="Genomic_DNA"/>
</dbReference>
<organism evidence="3 4">
    <name type="scientific">Bacillus subtilis</name>
    <dbReference type="NCBI Taxonomy" id="1423"/>
    <lineage>
        <taxon>Bacteria</taxon>
        <taxon>Bacillati</taxon>
        <taxon>Bacillota</taxon>
        <taxon>Bacilli</taxon>
        <taxon>Bacillales</taxon>
        <taxon>Bacillaceae</taxon>
        <taxon>Bacillus</taxon>
    </lineage>
</organism>
<dbReference type="Proteomes" id="UP000032247">
    <property type="component" value="Unassembled WGS sequence"/>
</dbReference>
<dbReference type="GO" id="GO:0005829">
    <property type="term" value="C:cytosol"/>
    <property type="evidence" value="ECO:0007669"/>
    <property type="project" value="TreeGrafter"/>
</dbReference>
<protein>
    <submittedName>
        <fullName evidence="3">Type III restriction protein res subunit</fullName>
    </submittedName>
</protein>
<dbReference type="InterPro" id="IPR050742">
    <property type="entry name" value="Helicase_Restrict-Modif_Enz"/>
</dbReference>
<dbReference type="Pfam" id="PF00271">
    <property type="entry name" value="Helicase_C"/>
    <property type="match status" value="1"/>
</dbReference>
<name>A0A0D1JDP5_BACIU</name>
<proteinExistence type="predicted"/>
<evidence type="ECO:0000259" key="1">
    <source>
        <dbReference type="PROSITE" id="PS51192"/>
    </source>
</evidence>
<dbReference type="PANTHER" id="PTHR47396">
    <property type="entry name" value="TYPE I RESTRICTION ENZYME ECOKI R PROTEIN"/>
    <property type="match status" value="1"/>
</dbReference>
<dbReference type="SMART" id="SM00487">
    <property type="entry name" value="DEXDc"/>
    <property type="match status" value="1"/>
</dbReference>
<dbReference type="Pfam" id="PF08463">
    <property type="entry name" value="EcoEI_R_C"/>
    <property type="match status" value="1"/>
</dbReference>
<dbReference type="PROSITE" id="PS51192">
    <property type="entry name" value="HELICASE_ATP_BIND_1"/>
    <property type="match status" value="1"/>
</dbReference>
<dbReference type="InterPro" id="IPR027417">
    <property type="entry name" value="P-loop_NTPase"/>
</dbReference>
<dbReference type="GO" id="GO:0006304">
    <property type="term" value="P:DNA modification"/>
    <property type="evidence" value="ECO:0007669"/>
    <property type="project" value="InterPro"/>
</dbReference>
<evidence type="ECO:0000313" key="3">
    <source>
        <dbReference type="EMBL" id="KIU10539.1"/>
    </source>
</evidence>
<evidence type="ECO:0000259" key="2">
    <source>
        <dbReference type="PROSITE" id="PS51194"/>
    </source>
</evidence>
<dbReference type="InterPro" id="IPR006935">
    <property type="entry name" value="Helicase/UvrB_N"/>
</dbReference>
<evidence type="ECO:0000313" key="4">
    <source>
        <dbReference type="Proteomes" id="UP000032247"/>
    </source>
</evidence>
<dbReference type="InterPro" id="IPR013670">
    <property type="entry name" value="EcoEI_R_C_dom"/>
</dbReference>
<accession>A0A0D1JDP5</accession>
<dbReference type="GO" id="GO:0005524">
    <property type="term" value="F:ATP binding"/>
    <property type="evidence" value="ECO:0007669"/>
    <property type="project" value="InterPro"/>
</dbReference>
<dbReference type="PATRIC" id="fig|1423.173.peg.2649"/>
<feature type="domain" description="Helicase C-terminal" evidence="2">
    <location>
        <begin position="405"/>
        <end position="572"/>
    </location>
</feature>
<reference evidence="3 4" key="1">
    <citation type="submission" date="2014-12" db="EMBL/GenBank/DDBJ databases">
        <title>Comparative genome analysis of Bacillus coagulans HM-08, Clostridium butyricum HM-68, Bacillus subtilis HM-66 and Bacillus licheniformis BL-09.</title>
        <authorList>
            <person name="Zhang H."/>
        </authorList>
    </citation>
    <scope>NUCLEOTIDE SEQUENCE [LARGE SCALE GENOMIC DNA]</scope>
    <source>
        <strain evidence="3 4">HM-66</strain>
    </source>
</reference>
<dbReference type="SUPFAM" id="SSF52540">
    <property type="entry name" value="P-loop containing nucleoside triphosphate hydrolases"/>
    <property type="match status" value="1"/>
</dbReference>
<dbReference type="GO" id="GO:0016787">
    <property type="term" value="F:hydrolase activity"/>
    <property type="evidence" value="ECO:0007669"/>
    <property type="project" value="InterPro"/>
</dbReference>
<dbReference type="GO" id="GO:0003677">
    <property type="term" value="F:DNA binding"/>
    <property type="evidence" value="ECO:0007669"/>
    <property type="project" value="InterPro"/>
</dbReference>